<protein>
    <recommendedName>
        <fullName evidence="4">E3 SUMO-protein ligase NSE2</fullName>
    </recommendedName>
    <alternativeName>
        <fullName evidence="11">E3 SUMO-protein transferase NSE2</fullName>
    </alternativeName>
    <alternativeName>
        <fullName evidence="12">Non-structural maintenance of chromosomes element 2 homolog</fullName>
    </alternativeName>
</protein>
<dbReference type="InterPro" id="IPR004181">
    <property type="entry name" value="Znf_MIZ"/>
</dbReference>
<dbReference type="GO" id="GO:0008270">
    <property type="term" value="F:zinc ion binding"/>
    <property type="evidence" value="ECO:0007669"/>
    <property type="project" value="UniProtKB-KW"/>
</dbReference>
<keyword evidence="10" id="KW-0539">Nucleus</keyword>
<comment type="similarity">
    <text evidence="3">Belongs to the NSE2 family.</text>
</comment>
<dbReference type="GO" id="GO:0061665">
    <property type="term" value="F:SUMO ligase activity"/>
    <property type="evidence" value="ECO:0007669"/>
    <property type="project" value="TreeGrafter"/>
</dbReference>
<dbReference type="PANTHER" id="PTHR21330:SF1">
    <property type="entry name" value="E3 SUMO-PROTEIN LIGASE NSE2"/>
    <property type="match status" value="1"/>
</dbReference>
<evidence type="ECO:0000313" key="15">
    <source>
        <dbReference type="WBParaSite" id="SMUV_0000658001-mRNA-1"/>
    </source>
</evidence>
<dbReference type="Gene3D" id="3.30.40.10">
    <property type="entry name" value="Zinc/RING finger domain, C3HC4 (zinc finger)"/>
    <property type="match status" value="1"/>
</dbReference>
<evidence type="ECO:0000256" key="3">
    <source>
        <dbReference type="ARBA" id="ARBA00008212"/>
    </source>
</evidence>
<keyword evidence="6" id="KW-0479">Metal-binding</keyword>
<evidence type="ECO:0000256" key="11">
    <source>
        <dbReference type="ARBA" id="ARBA00031731"/>
    </source>
</evidence>
<keyword evidence="14" id="KW-1185">Reference proteome</keyword>
<proteinExistence type="inferred from homology"/>
<dbReference type="InterPro" id="IPR026846">
    <property type="entry name" value="Nse2(Mms21)"/>
</dbReference>
<evidence type="ECO:0000256" key="4">
    <source>
        <dbReference type="ARBA" id="ARBA00020923"/>
    </source>
</evidence>
<evidence type="ECO:0000256" key="12">
    <source>
        <dbReference type="ARBA" id="ARBA00032533"/>
    </source>
</evidence>
<evidence type="ECO:0000256" key="9">
    <source>
        <dbReference type="ARBA" id="ARBA00022833"/>
    </source>
</evidence>
<evidence type="ECO:0000256" key="5">
    <source>
        <dbReference type="ARBA" id="ARBA00022679"/>
    </source>
</evidence>
<evidence type="ECO:0000256" key="6">
    <source>
        <dbReference type="ARBA" id="ARBA00022723"/>
    </source>
</evidence>
<organism evidence="14 15">
    <name type="scientific">Syphacia muris</name>
    <dbReference type="NCBI Taxonomy" id="451379"/>
    <lineage>
        <taxon>Eukaryota</taxon>
        <taxon>Metazoa</taxon>
        <taxon>Ecdysozoa</taxon>
        <taxon>Nematoda</taxon>
        <taxon>Chromadorea</taxon>
        <taxon>Rhabditida</taxon>
        <taxon>Spirurina</taxon>
        <taxon>Oxyuridomorpha</taxon>
        <taxon>Oxyuroidea</taxon>
        <taxon>Oxyuridae</taxon>
        <taxon>Syphacia</taxon>
    </lineage>
</organism>
<dbReference type="PANTHER" id="PTHR21330">
    <property type="entry name" value="E3 SUMO-PROTEIN LIGASE NSE2"/>
    <property type="match status" value="1"/>
</dbReference>
<dbReference type="AlphaFoldDB" id="A0A0N5APK1"/>
<dbReference type="Pfam" id="PF11789">
    <property type="entry name" value="zf-Nse"/>
    <property type="match status" value="1"/>
</dbReference>
<dbReference type="WBParaSite" id="SMUV_0000658001-mRNA-1">
    <property type="protein sequence ID" value="SMUV_0000658001-mRNA-1"/>
    <property type="gene ID" value="SMUV_0000658001"/>
</dbReference>
<keyword evidence="7" id="KW-0863">Zinc-finger</keyword>
<evidence type="ECO:0000313" key="14">
    <source>
        <dbReference type="Proteomes" id="UP000046393"/>
    </source>
</evidence>
<keyword evidence="9" id="KW-0862">Zinc</keyword>
<dbReference type="Proteomes" id="UP000046393">
    <property type="component" value="Unplaced"/>
</dbReference>
<evidence type="ECO:0000256" key="10">
    <source>
        <dbReference type="ARBA" id="ARBA00023242"/>
    </source>
</evidence>
<evidence type="ECO:0000256" key="7">
    <source>
        <dbReference type="ARBA" id="ARBA00022771"/>
    </source>
</evidence>
<comment type="subcellular location">
    <subcellularLocation>
        <location evidence="1">Nucleus</location>
    </subcellularLocation>
</comment>
<keyword evidence="8" id="KW-0833">Ubl conjugation pathway</keyword>
<reference evidence="15" key="1">
    <citation type="submission" date="2017-02" db="UniProtKB">
        <authorList>
            <consortium name="WormBaseParasite"/>
        </authorList>
    </citation>
    <scope>IDENTIFICATION</scope>
</reference>
<accession>A0A0N5APK1</accession>
<evidence type="ECO:0000256" key="8">
    <source>
        <dbReference type="ARBA" id="ARBA00022786"/>
    </source>
</evidence>
<dbReference type="InterPro" id="IPR013083">
    <property type="entry name" value="Znf_RING/FYVE/PHD"/>
</dbReference>
<dbReference type="GO" id="GO:0030915">
    <property type="term" value="C:Smc5-Smc6 complex"/>
    <property type="evidence" value="ECO:0007669"/>
    <property type="project" value="InterPro"/>
</dbReference>
<evidence type="ECO:0000256" key="2">
    <source>
        <dbReference type="ARBA" id="ARBA00004718"/>
    </source>
</evidence>
<feature type="domain" description="SP-RING-type" evidence="13">
    <location>
        <begin position="116"/>
        <end position="174"/>
    </location>
</feature>
<evidence type="ECO:0000259" key="13">
    <source>
        <dbReference type="Pfam" id="PF11789"/>
    </source>
</evidence>
<dbReference type="STRING" id="451379.A0A0N5APK1"/>
<sequence>MELEFKDNVKNWNNQFSRGLTYVESLIDSKGFIDSTITKLIKDFEELEQSMKIQTAALEELLSTSEPQKEDLEDIINKRIRKQSKEKRKNSCDSKIGYLLKKVRDMDKDQQNTSGLVVESVRYSRKDHISKKDIEVPMRNTICKHVYDKATVELYIENCKRSRTLCQCPVPSCKNKKPLNMNDMESYPDFFNYLVD</sequence>
<dbReference type="GO" id="GO:0000724">
    <property type="term" value="P:double-strand break repair via homologous recombination"/>
    <property type="evidence" value="ECO:0007669"/>
    <property type="project" value="InterPro"/>
</dbReference>
<name>A0A0N5APK1_9BILA</name>
<comment type="pathway">
    <text evidence="2">Protein modification; protein sumoylation.</text>
</comment>
<keyword evidence="5" id="KW-0808">Transferase</keyword>
<evidence type="ECO:0000256" key="1">
    <source>
        <dbReference type="ARBA" id="ARBA00004123"/>
    </source>
</evidence>
<dbReference type="GO" id="GO:0005634">
    <property type="term" value="C:nucleus"/>
    <property type="evidence" value="ECO:0007669"/>
    <property type="project" value="UniProtKB-SubCell"/>
</dbReference>
<dbReference type="GO" id="GO:0016925">
    <property type="term" value="P:protein sumoylation"/>
    <property type="evidence" value="ECO:0007669"/>
    <property type="project" value="TreeGrafter"/>
</dbReference>